<dbReference type="EMBL" id="SNRY01003828">
    <property type="protein sequence ID" value="KAA6319605.1"/>
    <property type="molecule type" value="Genomic_DNA"/>
</dbReference>
<sequence length="174" mass="20423">MGTSFFIQVKSNCLFFVDFKCPWFHYLVQFFVKQEQLIGRQYESNCPAGCHERQNAWGSQKSFRLITFGPPPLSGKPNYGIFSESFFATPSASILCYIQHRRPSLNGSGNNRFISEPFANQFHFIIRRHRCKQEFYPWNRVANLVRLSPHPARACFDWCLSRLKRKLRPSFGQE</sequence>
<gene>
    <name evidence="1" type="ORF">EZS27_030521</name>
</gene>
<name>A0A5J4QD34_9ZZZZ</name>
<organism evidence="1">
    <name type="scientific">termite gut metagenome</name>
    <dbReference type="NCBI Taxonomy" id="433724"/>
    <lineage>
        <taxon>unclassified sequences</taxon>
        <taxon>metagenomes</taxon>
        <taxon>organismal metagenomes</taxon>
    </lineage>
</organism>
<evidence type="ECO:0000313" key="1">
    <source>
        <dbReference type="EMBL" id="KAA6319605.1"/>
    </source>
</evidence>
<reference evidence="1" key="1">
    <citation type="submission" date="2019-03" db="EMBL/GenBank/DDBJ databases">
        <title>Single cell metagenomics reveals metabolic interactions within the superorganism composed of flagellate Streblomastix strix and complex community of Bacteroidetes bacteria on its surface.</title>
        <authorList>
            <person name="Treitli S.C."/>
            <person name="Kolisko M."/>
            <person name="Husnik F."/>
            <person name="Keeling P."/>
            <person name="Hampl V."/>
        </authorList>
    </citation>
    <scope>NUCLEOTIDE SEQUENCE</scope>
    <source>
        <strain evidence="1">STM</strain>
    </source>
</reference>
<dbReference type="AlphaFoldDB" id="A0A5J4QD34"/>
<protein>
    <submittedName>
        <fullName evidence="1">Uncharacterized protein</fullName>
    </submittedName>
</protein>
<proteinExistence type="predicted"/>
<accession>A0A5J4QD34</accession>
<comment type="caution">
    <text evidence="1">The sequence shown here is derived from an EMBL/GenBank/DDBJ whole genome shotgun (WGS) entry which is preliminary data.</text>
</comment>